<dbReference type="Gene3D" id="2.60.40.200">
    <property type="entry name" value="Superoxide dismutase, copper/zinc binding domain"/>
    <property type="match status" value="1"/>
</dbReference>
<keyword evidence="5" id="KW-1185">Reference proteome</keyword>
<evidence type="ECO:0000313" key="5">
    <source>
        <dbReference type="Proteomes" id="UP001327093"/>
    </source>
</evidence>
<keyword evidence="3" id="KW-0732">Signal</keyword>
<name>A0ABU6ABV2_9PSEU</name>
<accession>A0ABU6ABV2</accession>
<dbReference type="RefSeq" id="WP_324266319.1">
    <property type="nucleotide sequence ID" value="NZ_JAWLNX010000009.1"/>
</dbReference>
<sequence>MRALTLRKSFAAGLVVACAALSACSGGSSQDHNAHMQHAGGEQAGGGTQMNMGDPNATPAKDVPGAQLRTNKFVLLPTRPPGLDQAAGTAWLATHPGGTTVTLEMTGLAPNGKYMAHVHAKPCAEENGGGHFKFDQAGPEVPPNEIHLAFSADAGGRGFMTAENDKPAEAAKSLVVHPAEFSDNRIACADF</sequence>
<feature type="region of interest" description="Disordered" evidence="2">
    <location>
        <begin position="29"/>
        <end position="64"/>
    </location>
</feature>
<evidence type="ECO:0000256" key="3">
    <source>
        <dbReference type="SAM" id="SignalP"/>
    </source>
</evidence>
<evidence type="ECO:0000313" key="4">
    <source>
        <dbReference type="EMBL" id="MEB3368820.1"/>
    </source>
</evidence>
<comment type="caution">
    <text evidence="4">The sequence shown here is derived from an EMBL/GenBank/DDBJ whole genome shotgun (WGS) entry which is preliminary data.</text>
</comment>
<organism evidence="4 5">
    <name type="scientific">Saccharopolyspora mangrovi</name>
    <dbReference type="NCBI Taxonomy" id="3082379"/>
    <lineage>
        <taxon>Bacteria</taxon>
        <taxon>Bacillati</taxon>
        <taxon>Actinomycetota</taxon>
        <taxon>Actinomycetes</taxon>
        <taxon>Pseudonocardiales</taxon>
        <taxon>Pseudonocardiaceae</taxon>
        <taxon>Saccharopolyspora</taxon>
    </lineage>
</organism>
<dbReference type="EMBL" id="JAWLNX010000009">
    <property type="protein sequence ID" value="MEB3368820.1"/>
    <property type="molecule type" value="Genomic_DNA"/>
</dbReference>
<gene>
    <name evidence="4" type="ORF">R4I43_15545</name>
</gene>
<evidence type="ECO:0000256" key="1">
    <source>
        <dbReference type="ARBA" id="ARBA00010457"/>
    </source>
</evidence>
<protein>
    <recommendedName>
        <fullName evidence="6">Superoxide dismutase family protein</fullName>
    </recommendedName>
</protein>
<reference evidence="4 5" key="1">
    <citation type="submission" date="2023-10" db="EMBL/GenBank/DDBJ databases">
        <title>Saccharopolyspora sp. nov., isolated from mangrove soil.</title>
        <authorList>
            <person name="Lu Y."/>
            <person name="Liu W."/>
        </authorList>
    </citation>
    <scope>NUCLEOTIDE SEQUENCE [LARGE SCALE GENOMIC DNA]</scope>
    <source>
        <strain evidence="4 5">S2-29</strain>
    </source>
</reference>
<dbReference type="Proteomes" id="UP001327093">
    <property type="component" value="Unassembled WGS sequence"/>
</dbReference>
<comment type="similarity">
    <text evidence="1">Belongs to the Cu-Zn superoxide dismutase family.</text>
</comment>
<evidence type="ECO:0000256" key="2">
    <source>
        <dbReference type="SAM" id="MobiDB-lite"/>
    </source>
</evidence>
<feature type="signal peptide" evidence="3">
    <location>
        <begin position="1"/>
        <end position="23"/>
    </location>
</feature>
<feature type="chain" id="PRO_5046866370" description="Superoxide dismutase family protein" evidence="3">
    <location>
        <begin position="24"/>
        <end position="191"/>
    </location>
</feature>
<evidence type="ECO:0008006" key="6">
    <source>
        <dbReference type="Google" id="ProtNLM"/>
    </source>
</evidence>
<dbReference type="PROSITE" id="PS51257">
    <property type="entry name" value="PROKAR_LIPOPROTEIN"/>
    <property type="match status" value="1"/>
</dbReference>
<dbReference type="SUPFAM" id="SSF49329">
    <property type="entry name" value="Cu,Zn superoxide dismutase-like"/>
    <property type="match status" value="1"/>
</dbReference>
<dbReference type="InterPro" id="IPR036423">
    <property type="entry name" value="SOD-like_Cu/Zn_dom_sf"/>
</dbReference>
<proteinExistence type="inferred from homology"/>